<dbReference type="Proteomes" id="UP001328107">
    <property type="component" value="Unassembled WGS sequence"/>
</dbReference>
<organism evidence="1 2">
    <name type="scientific">Pristionchus mayeri</name>
    <dbReference type="NCBI Taxonomy" id="1317129"/>
    <lineage>
        <taxon>Eukaryota</taxon>
        <taxon>Metazoa</taxon>
        <taxon>Ecdysozoa</taxon>
        <taxon>Nematoda</taxon>
        <taxon>Chromadorea</taxon>
        <taxon>Rhabditida</taxon>
        <taxon>Rhabditina</taxon>
        <taxon>Diplogasteromorpha</taxon>
        <taxon>Diplogasteroidea</taxon>
        <taxon>Neodiplogasteridae</taxon>
        <taxon>Pristionchus</taxon>
    </lineage>
</organism>
<comment type="caution">
    <text evidence="1">The sequence shown here is derived from an EMBL/GenBank/DDBJ whole genome shotgun (WGS) entry which is preliminary data.</text>
</comment>
<sequence>LTTQTHNINANHFGMSFVGYNIMDPNAGFSINDKINVEVWVYMESFTGMGSRCKPQLDFSDPCSAHADLT</sequence>
<proteinExistence type="predicted"/>
<protein>
    <submittedName>
        <fullName evidence="1">Uncharacterized protein</fullName>
    </submittedName>
</protein>
<gene>
    <name evidence="1" type="ORF">PMAYCL1PPCAC_25871</name>
</gene>
<reference evidence="2" key="1">
    <citation type="submission" date="2022-10" db="EMBL/GenBank/DDBJ databases">
        <title>Genome assembly of Pristionchus species.</title>
        <authorList>
            <person name="Yoshida K."/>
            <person name="Sommer R.J."/>
        </authorList>
    </citation>
    <scope>NUCLEOTIDE SEQUENCE [LARGE SCALE GENOMIC DNA]</scope>
    <source>
        <strain evidence="2">RS5460</strain>
    </source>
</reference>
<dbReference type="AlphaFoldDB" id="A0AAN5D3F9"/>
<name>A0AAN5D3F9_9BILA</name>
<evidence type="ECO:0000313" key="1">
    <source>
        <dbReference type="EMBL" id="GMR55676.1"/>
    </source>
</evidence>
<keyword evidence="2" id="KW-1185">Reference proteome</keyword>
<evidence type="ECO:0000313" key="2">
    <source>
        <dbReference type="Proteomes" id="UP001328107"/>
    </source>
</evidence>
<accession>A0AAN5D3F9</accession>
<dbReference type="EMBL" id="BTRK01000005">
    <property type="protein sequence ID" value="GMR55676.1"/>
    <property type="molecule type" value="Genomic_DNA"/>
</dbReference>
<feature type="non-terminal residue" evidence="1">
    <location>
        <position position="70"/>
    </location>
</feature>
<feature type="non-terminal residue" evidence="1">
    <location>
        <position position="1"/>
    </location>
</feature>